<comment type="subunit">
    <text evidence="7">Component of the 30S ribosomal translation pre-initiation complex which assembles on the 30S ribosome in the order IF-2 and IF-3, IF-1 and N-formylmethionyl-tRNA(fMet); mRNA recruitment can occur at any time during PIC assembly.</text>
</comment>
<evidence type="ECO:0000256" key="4">
    <source>
        <dbReference type="ARBA" id="ARBA00022730"/>
    </source>
</evidence>
<reference evidence="10" key="1">
    <citation type="submission" date="2020-12" db="EMBL/GenBank/DDBJ databases">
        <title>The genome sequence of Inhella sp. 4Y17.</title>
        <authorList>
            <person name="Liu Y."/>
        </authorList>
    </citation>
    <scope>NUCLEOTIDE SEQUENCE</scope>
    <source>
        <strain evidence="10">4Y10</strain>
    </source>
</reference>
<dbReference type="InterPro" id="IPR006196">
    <property type="entry name" value="RNA-binding_domain_S1_IF1"/>
</dbReference>
<dbReference type="RefSeq" id="WP_198100576.1">
    <property type="nucleotide sequence ID" value="NZ_JAEDAL010000003.1"/>
</dbReference>
<dbReference type="HAMAP" id="MF_00075">
    <property type="entry name" value="IF_1"/>
    <property type="match status" value="1"/>
</dbReference>
<evidence type="ECO:0000313" key="11">
    <source>
        <dbReference type="Proteomes" id="UP000620139"/>
    </source>
</evidence>
<gene>
    <name evidence="7 10" type="primary">infA</name>
    <name evidence="10" type="ORF">I7X43_08855</name>
</gene>
<dbReference type="InterPro" id="IPR004368">
    <property type="entry name" value="TIF_IF1"/>
</dbReference>
<dbReference type="GO" id="GO:0043022">
    <property type="term" value="F:ribosome binding"/>
    <property type="evidence" value="ECO:0007669"/>
    <property type="project" value="UniProtKB-UniRule"/>
</dbReference>
<comment type="caution">
    <text evidence="10">The sequence shown here is derived from an EMBL/GenBank/DDBJ whole genome shotgun (WGS) entry which is preliminary data.</text>
</comment>
<proteinExistence type="inferred from homology"/>
<evidence type="ECO:0000259" key="9">
    <source>
        <dbReference type="PROSITE" id="PS50832"/>
    </source>
</evidence>
<dbReference type="GO" id="GO:0003743">
    <property type="term" value="F:translation initiation factor activity"/>
    <property type="evidence" value="ECO:0007669"/>
    <property type="project" value="UniProtKB-UniRule"/>
</dbReference>
<dbReference type="FunFam" id="2.40.50.140:FF:000002">
    <property type="entry name" value="Translation initiation factor IF-1"/>
    <property type="match status" value="1"/>
</dbReference>
<evidence type="ECO:0000256" key="2">
    <source>
        <dbReference type="ARBA" id="ARBA00022490"/>
    </source>
</evidence>
<evidence type="ECO:0000256" key="5">
    <source>
        <dbReference type="ARBA" id="ARBA00022884"/>
    </source>
</evidence>
<keyword evidence="3 7" id="KW-0396">Initiation factor</keyword>
<dbReference type="CDD" id="cd04451">
    <property type="entry name" value="S1_IF1"/>
    <property type="match status" value="1"/>
</dbReference>
<dbReference type="EMBL" id="JAEDAL010000003">
    <property type="protein sequence ID" value="MBH9552963.1"/>
    <property type="molecule type" value="Genomic_DNA"/>
</dbReference>
<dbReference type="AlphaFoldDB" id="A0A931NAX7"/>
<feature type="domain" description="S1-like" evidence="9">
    <location>
        <begin position="1"/>
        <end position="72"/>
    </location>
</feature>
<dbReference type="GO" id="GO:0005829">
    <property type="term" value="C:cytosol"/>
    <property type="evidence" value="ECO:0007669"/>
    <property type="project" value="TreeGrafter"/>
</dbReference>
<sequence length="87" mass="9809">MAKEELIEMRGRVDEVLPDSRFRVTLESGHSLVAYTAGKMRKHHIRILAGDNVSLEMSPYDLSKGRITFRHIEGRPSGAAPRRPGPR</sequence>
<dbReference type="GO" id="GO:0019843">
    <property type="term" value="F:rRNA binding"/>
    <property type="evidence" value="ECO:0007669"/>
    <property type="project" value="UniProtKB-UniRule"/>
</dbReference>
<keyword evidence="2 7" id="KW-0963">Cytoplasm</keyword>
<dbReference type="SUPFAM" id="SSF50249">
    <property type="entry name" value="Nucleic acid-binding proteins"/>
    <property type="match status" value="1"/>
</dbReference>
<dbReference type="NCBIfam" id="TIGR00008">
    <property type="entry name" value="infA"/>
    <property type="match status" value="1"/>
</dbReference>
<dbReference type="PANTHER" id="PTHR33370">
    <property type="entry name" value="TRANSLATION INITIATION FACTOR IF-1, CHLOROPLASTIC"/>
    <property type="match status" value="1"/>
</dbReference>
<keyword evidence="6 7" id="KW-0648">Protein biosynthesis</keyword>
<dbReference type="InterPro" id="IPR012340">
    <property type="entry name" value="NA-bd_OB-fold"/>
</dbReference>
<dbReference type="Proteomes" id="UP000620139">
    <property type="component" value="Unassembled WGS sequence"/>
</dbReference>
<name>A0A931NAX7_9BURK</name>
<evidence type="ECO:0000256" key="1">
    <source>
        <dbReference type="ARBA" id="ARBA00010939"/>
    </source>
</evidence>
<comment type="subcellular location">
    <subcellularLocation>
        <location evidence="7">Cytoplasm</location>
    </subcellularLocation>
</comment>
<evidence type="ECO:0000256" key="8">
    <source>
        <dbReference type="NCBIfam" id="TIGR00008"/>
    </source>
</evidence>
<dbReference type="Gene3D" id="2.40.50.140">
    <property type="entry name" value="Nucleic acid-binding proteins"/>
    <property type="match status" value="1"/>
</dbReference>
<organism evidence="10 11">
    <name type="scientific">Inhella gelatinilytica</name>
    <dbReference type="NCBI Taxonomy" id="2795030"/>
    <lineage>
        <taxon>Bacteria</taxon>
        <taxon>Pseudomonadati</taxon>
        <taxon>Pseudomonadota</taxon>
        <taxon>Betaproteobacteria</taxon>
        <taxon>Burkholderiales</taxon>
        <taxon>Sphaerotilaceae</taxon>
        <taxon>Inhella</taxon>
    </lineage>
</organism>
<dbReference type="PROSITE" id="PS50832">
    <property type="entry name" value="S1_IF1_TYPE"/>
    <property type="match status" value="1"/>
</dbReference>
<protein>
    <recommendedName>
        <fullName evidence="7 8">Translation initiation factor IF-1</fullName>
    </recommendedName>
</protein>
<evidence type="ECO:0000313" key="10">
    <source>
        <dbReference type="EMBL" id="MBH9552963.1"/>
    </source>
</evidence>
<comment type="function">
    <text evidence="7">One of the essential components for the initiation of protein synthesis. Stabilizes the binding of IF-2 and IF-3 on the 30S subunit to which N-formylmethionyl-tRNA(fMet) subsequently binds. Helps modulate mRNA selection, yielding the 30S pre-initiation complex (PIC). Upon addition of the 50S ribosomal subunit IF-1, IF-2 and IF-3 are released leaving the mature 70S translation initiation complex.</text>
</comment>
<accession>A0A931NAX7</accession>
<keyword evidence="11" id="KW-1185">Reference proteome</keyword>
<evidence type="ECO:0000256" key="6">
    <source>
        <dbReference type="ARBA" id="ARBA00022917"/>
    </source>
</evidence>
<dbReference type="Pfam" id="PF01176">
    <property type="entry name" value="eIF-1a"/>
    <property type="match status" value="1"/>
</dbReference>
<keyword evidence="5 7" id="KW-0694">RNA-binding</keyword>
<comment type="similarity">
    <text evidence="1 7">Belongs to the IF-1 family.</text>
</comment>
<evidence type="ECO:0000256" key="7">
    <source>
        <dbReference type="HAMAP-Rule" id="MF_00075"/>
    </source>
</evidence>
<dbReference type="PANTHER" id="PTHR33370:SF1">
    <property type="entry name" value="TRANSLATION INITIATION FACTOR IF-1, CHLOROPLASTIC"/>
    <property type="match status" value="1"/>
</dbReference>
<evidence type="ECO:0000256" key="3">
    <source>
        <dbReference type="ARBA" id="ARBA00022540"/>
    </source>
</evidence>
<keyword evidence="4 7" id="KW-0699">rRNA-binding</keyword>